<evidence type="ECO:0000313" key="15">
    <source>
        <dbReference type="Proteomes" id="UP000031518"/>
    </source>
</evidence>
<dbReference type="STRING" id="454194.PYK22_02986"/>
<keyword evidence="9" id="KW-0963">Cytoplasm</keyword>
<feature type="domain" description="Trigger factor C-terminal" evidence="13">
    <location>
        <begin position="269"/>
        <end position="426"/>
    </location>
</feature>
<dbReference type="GO" id="GO:0003755">
    <property type="term" value="F:peptidyl-prolyl cis-trans isomerase activity"/>
    <property type="evidence" value="ECO:0007669"/>
    <property type="project" value="UniProtKB-UniRule"/>
</dbReference>
<dbReference type="InterPro" id="IPR005215">
    <property type="entry name" value="Trig_fac"/>
</dbReference>
<comment type="similarity">
    <text evidence="2 9">Belongs to the FKBP-type PPIase family. Tig subfamily.</text>
</comment>
<dbReference type="InterPro" id="IPR027304">
    <property type="entry name" value="Trigger_fact/SurA_dom_sf"/>
</dbReference>
<evidence type="ECO:0000259" key="11">
    <source>
        <dbReference type="Pfam" id="PF00254"/>
    </source>
</evidence>
<dbReference type="Gene3D" id="1.10.3120.10">
    <property type="entry name" value="Trigger factor, C-terminal domain"/>
    <property type="match status" value="1"/>
</dbReference>
<dbReference type="SUPFAM" id="SSF54534">
    <property type="entry name" value="FKBP-like"/>
    <property type="match status" value="1"/>
</dbReference>
<organism evidence="14 15">
    <name type="scientific">Pyrinomonas methylaliphatogenes</name>
    <dbReference type="NCBI Taxonomy" id="454194"/>
    <lineage>
        <taxon>Bacteria</taxon>
        <taxon>Pseudomonadati</taxon>
        <taxon>Acidobacteriota</taxon>
        <taxon>Blastocatellia</taxon>
        <taxon>Blastocatellales</taxon>
        <taxon>Pyrinomonadaceae</taxon>
        <taxon>Pyrinomonas</taxon>
    </lineage>
</organism>
<evidence type="ECO:0000259" key="12">
    <source>
        <dbReference type="Pfam" id="PF05697"/>
    </source>
</evidence>
<dbReference type="Pfam" id="PF05698">
    <property type="entry name" value="Trigger_C"/>
    <property type="match status" value="1"/>
</dbReference>
<evidence type="ECO:0000256" key="10">
    <source>
        <dbReference type="SAM" id="MobiDB-lite"/>
    </source>
</evidence>
<feature type="compositionally biased region" description="Basic and acidic residues" evidence="10">
    <location>
        <begin position="431"/>
        <end position="443"/>
    </location>
</feature>
<dbReference type="Proteomes" id="UP000031518">
    <property type="component" value="Unassembled WGS sequence"/>
</dbReference>
<keyword evidence="9" id="KW-0131">Cell cycle</keyword>
<reference evidence="14 15" key="1">
    <citation type="submission" date="2013-12" db="EMBL/GenBank/DDBJ databases">
        <authorList>
            <person name="Stott M."/>
        </authorList>
    </citation>
    <scope>NUCLEOTIDE SEQUENCE [LARGE SCALE GENOMIC DNA]</scope>
    <source>
        <strain evidence="14 15">K22</strain>
    </source>
</reference>
<protein>
    <recommendedName>
        <fullName evidence="4 9">Trigger factor</fullName>
        <shortName evidence="9">TF</shortName>
        <ecNumber evidence="3 9">5.2.1.8</ecNumber>
    </recommendedName>
    <alternativeName>
        <fullName evidence="8 9">PPIase</fullName>
    </alternativeName>
</protein>
<dbReference type="GO" id="GO:0015031">
    <property type="term" value="P:protein transport"/>
    <property type="evidence" value="ECO:0007669"/>
    <property type="project" value="UniProtKB-UniRule"/>
</dbReference>
<dbReference type="InterPro" id="IPR001179">
    <property type="entry name" value="PPIase_FKBP_dom"/>
</dbReference>
<evidence type="ECO:0000256" key="5">
    <source>
        <dbReference type="ARBA" id="ARBA00023110"/>
    </source>
</evidence>
<dbReference type="SUPFAM" id="SSF109998">
    <property type="entry name" value="Triger factor/SurA peptide-binding domain-like"/>
    <property type="match status" value="1"/>
</dbReference>
<keyword evidence="5 9" id="KW-0697">Rotamase</keyword>
<dbReference type="PANTHER" id="PTHR30560">
    <property type="entry name" value="TRIGGER FACTOR CHAPERONE AND PEPTIDYL-PROLYL CIS/TRANS ISOMERASE"/>
    <property type="match status" value="1"/>
</dbReference>
<dbReference type="GO" id="GO:0051083">
    <property type="term" value="P:'de novo' cotranslational protein folding"/>
    <property type="evidence" value="ECO:0007669"/>
    <property type="project" value="TreeGrafter"/>
</dbReference>
<evidence type="ECO:0000256" key="9">
    <source>
        <dbReference type="HAMAP-Rule" id="MF_00303"/>
    </source>
</evidence>
<keyword evidence="7 9" id="KW-0413">Isomerase</keyword>
<proteinExistence type="inferred from homology"/>
<feature type="compositionally biased region" description="Polar residues" evidence="10">
    <location>
        <begin position="450"/>
        <end position="463"/>
    </location>
</feature>
<evidence type="ECO:0000313" key="14">
    <source>
        <dbReference type="EMBL" id="CDM66941.1"/>
    </source>
</evidence>
<evidence type="ECO:0000259" key="13">
    <source>
        <dbReference type="Pfam" id="PF05698"/>
    </source>
</evidence>
<dbReference type="PANTHER" id="PTHR30560:SF3">
    <property type="entry name" value="TRIGGER FACTOR-LIKE PROTEIN TIG, CHLOROPLASTIC"/>
    <property type="match status" value="1"/>
</dbReference>
<comment type="subcellular location">
    <subcellularLocation>
        <location evidence="9">Cytoplasm</location>
    </subcellularLocation>
    <text evidence="9">About half TF is bound to the ribosome near the polypeptide exit tunnel while the other half is free in the cytoplasm.</text>
</comment>
<evidence type="ECO:0000256" key="1">
    <source>
        <dbReference type="ARBA" id="ARBA00000971"/>
    </source>
</evidence>
<evidence type="ECO:0000256" key="2">
    <source>
        <dbReference type="ARBA" id="ARBA00005464"/>
    </source>
</evidence>
<dbReference type="InterPro" id="IPR008880">
    <property type="entry name" value="Trigger_fac_C"/>
</dbReference>
<dbReference type="NCBIfam" id="TIGR00115">
    <property type="entry name" value="tig"/>
    <property type="match status" value="1"/>
</dbReference>
<dbReference type="AlphaFoldDB" id="A0A0B6X0R0"/>
<dbReference type="Pfam" id="PF05697">
    <property type="entry name" value="Trigger_N"/>
    <property type="match status" value="1"/>
</dbReference>
<comment type="function">
    <text evidence="9">Involved in protein export. Acts as a chaperone by maintaining the newly synthesized protein in an open conformation. Functions as a peptidyl-prolyl cis-trans isomerase.</text>
</comment>
<dbReference type="GO" id="GO:0043335">
    <property type="term" value="P:protein unfolding"/>
    <property type="evidence" value="ECO:0007669"/>
    <property type="project" value="TreeGrafter"/>
</dbReference>
<dbReference type="GO" id="GO:0044183">
    <property type="term" value="F:protein folding chaperone"/>
    <property type="evidence" value="ECO:0007669"/>
    <property type="project" value="TreeGrafter"/>
</dbReference>
<dbReference type="Pfam" id="PF00254">
    <property type="entry name" value="FKBP_C"/>
    <property type="match status" value="1"/>
</dbReference>
<dbReference type="Gene3D" id="3.10.50.40">
    <property type="match status" value="1"/>
</dbReference>
<evidence type="ECO:0000256" key="8">
    <source>
        <dbReference type="ARBA" id="ARBA00029986"/>
    </source>
</evidence>
<feature type="domain" description="Trigger factor ribosome-binding bacterial" evidence="12">
    <location>
        <begin position="1"/>
        <end position="148"/>
    </location>
</feature>
<dbReference type="HAMAP" id="MF_00303">
    <property type="entry name" value="Trigger_factor_Tig"/>
    <property type="match status" value="1"/>
</dbReference>
<dbReference type="InterPro" id="IPR046357">
    <property type="entry name" value="PPIase_dom_sf"/>
</dbReference>
<dbReference type="GO" id="GO:0051301">
    <property type="term" value="P:cell division"/>
    <property type="evidence" value="ECO:0007669"/>
    <property type="project" value="UniProtKB-KW"/>
</dbReference>
<evidence type="ECO:0000256" key="7">
    <source>
        <dbReference type="ARBA" id="ARBA00023235"/>
    </source>
</evidence>
<keyword evidence="15" id="KW-1185">Reference proteome</keyword>
<dbReference type="RefSeq" id="WP_041978459.1">
    <property type="nucleotide sequence ID" value="NZ_CBXV010000008.1"/>
</dbReference>
<evidence type="ECO:0000256" key="3">
    <source>
        <dbReference type="ARBA" id="ARBA00013194"/>
    </source>
</evidence>
<dbReference type="InterPro" id="IPR037041">
    <property type="entry name" value="Trigger_fac_C_sf"/>
</dbReference>
<gene>
    <name evidence="9" type="primary">tig</name>
    <name evidence="14" type="ORF">PYK22_02986</name>
</gene>
<reference evidence="14 15" key="2">
    <citation type="submission" date="2015-01" db="EMBL/GenBank/DDBJ databases">
        <title>Complete genome sequence of Pyrinomonas methylaliphatogenes type strain K22T.</title>
        <authorList>
            <person name="Lee K.C.Y."/>
            <person name="Power J.F."/>
            <person name="Dunfield P.F."/>
            <person name="Morgan X.C."/>
            <person name="Huttenhower C."/>
            <person name="Stott M.B."/>
        </authorList>
    </citation>
    <scope>NUCLEOTIDE SEQUENCE [LARGE SCALE GENOMIC DNA]</scope>
    <source>
        <strain evidence="14 15">K22</strain>
    </source>
</reference>
<dbReference type="InterPro" id="IPR008881">
    <property type="entry name" value="Trigger_fac_ribosome-bd_bac"/>
</dbReference>
<dbReference type="Gene3D" id="3.30.70.1050">
    <property type="entry name" value="Trigger factor ribosome-binding domain"/>
    <property type="match status" value="1"/>
</dbReference>
<dbReference type="EC" id="5.2.1.8" evidence="3 9"/>
<dbReference type="PIRSF" id="PIRSF003095">
    <property type="entry name" value="Trigger_factor"/>
    <property type="match status" value="1"/>
</dbReference>
<feature type="domain" description="PPIase FKBP-type" evidence="11">
    <location>
        <begin position="162"/>
        <end position="240"/>
    </location>
</feature>
<evidence type="ECO:0000256" key="6">
    <source>
        <dbReference type="ARBA" id="ARBA00023186"/>
    </source>
</evidence>
<dbReference type="SUPFAM" id="SSF102735">
    <property type="entry name" value="Trigger factor ribosome-binding domain"/>
    <property type="match status" value="1"/>
</dbReference>
<keyword evidence="9" id="KW-0132">Cell division</keyword>
<name>A0A0B6X0R0_9BACT</name>
<accession>A0A0B6X0R0</accession>
<keyword evidence="6 9" id="KW-0143">Chaperone</keyword>
<dbReference type="OrthoDB" id="9767721at2"/>
<feature type="region of interest" description="Disordered" evidence="10">
    <location>
        <begin position="431"/>
        <end position="463"/>
    </location>
</feature>
<comment type="catalytic activity">
    <reaction evidence="1 9">
        <text>[protein]-peptidylproline (omega=180) = [protein]-peptidylproline (omega=0)</text>
        <dbReference type="Rhea" id="RHEA:16237"/>
        <dbReference type="Rhea" id="RHEA-COMP:10747"/>
        <dbReference type="Rhea" id="RHEA-COMP:10748"/>
        <dbReference type="ChEBI" id="CHEBI:83833"/>
        <dbReference type="ChEBI" id="CHEBI:83834"/>
        <dbReference type="EC" id="5.2.1.8"/>
    </reaction>
</comment>
<dbReference type="InterPro" id="IPR036611">
    <property type="entry name" value="Trigger_fac_ribosome-bd_sf"/>
</dbReference>
<comment type="domain">
    <text evidence="9">Consists of 3 domains; the N-terminus binds the ribosome, the middle domain has PPIase activity, while the C-terminus has intrinsic chaperone activity on its own.</text>
</comment>
<dbReference type="EMBL" id="CBXV010000008">
    <property type="protein sequence ID" value="CDM66941.1"/>
    <property type="molecule type" value="Genomic_DNA"/>
</dbReference>
<dbReference type="GO" id="GO:0043022">
    <property type="term" value="F:ribosome binding"/>
    <property type="evidence" value="ECO:0007669"/>
    <property type="project" value="TreeGrafter"/>
</dbReference>
<dbReference type="GO" id="GO:0005737">
    <property type="term" value="C:cytoplasm"/>
    <property type="evidence" value="ECO:0007669"/>
    <property type="project" value="UniProtKB-SubCell"/>
</dbReference>
<sequence length="463" mass="52560">MKTEVIDISPTRKELRIEIDAERIRAELDRVSSEFARYATVPGFRRGRAPQAIVRQRFKKEIRGEVLGELIPRALGEALQQQPFSVIGEPQLRFENAESLEQLGAEPLAIHAAIEVLPEIALGQYKGLELARRTRPVKEEEIDEVIASMREASSSLVPVEDRGAQAGDIVTVNFRGRFVNEPEAEEIKVDEVDVQIGDEETLPEFTENLMGVRPDEERTFKVKYPENFKASGLAGKEVEYTAQIIAVRRKEMPELDDEWARSMGEGVNTLEELRERIRERLASYARDEAERRLRDEALQRLLATHQFEAPKTLVQQEMRQLFEATIRRMIELGLDPRNPEIKWDEIRATLEKQAEENVRAELLLERIAEAEGIAISDEEIEEEIKRLAQAAGEPVERVRAALTKSEAQPSIASGLRQRKAMNLIIENAIVRDEEWREDGKADSPEPPPSEAQTADQTSNSTTD</sequence>
<evidence type="ECO:0000256" key="4">
    <source>
        <dbReference type="ARBA" id="ARBA00016902"/>
    </source>
</evidence>